<dbReference type="Proteomes" id="UP000268014">
    <property type="component" value="Unassembled WGS sequence"/>
</dbReference>
<dbReference type="OrthoDB" id="408631at2759"/>
<protein>
    <submittedName>
        <fullName evidence="3">Transposase</fullName>
    </submittedName>
</protein>
<dbReference type="AlphaFoldDB" id="A0A158QNM4"/>
<reference evidence="1 2" key="2">
    <citation type="submission" date="2018-11" db="EMBL/GenBank/DDBJ databases">
        <authorList>
            <consortium name="Pathogen Informatics"/>
        </authorList>
    </citation>
    <scope>NUCLEOTIDE SEQUENCE [LARGE SCALE GENOMIC DNA]</scope>
    <source>
        <strain evidence="1 2">MHpl1</strain>
    </source>
</reference>
<accession>A0A158QNM4</accession>
<proteinExistence type="predicted"/>
<gene>
    <name evidence="1" type="ORF">HPLM_LOCUS10726</name>
</gene>
<dbReference type="WBParaSite" id="HPLM_0001073401-mRNA-1">
    <property type="protein sequence ID" value="HPLM_0001073401-mRNA-1"/>
    <property type="gene ID" value="HPLM_0001073401"/>
</dbReference>
<dbReference type="EMBL" id="UZAF01017371">
    <property type="protein sequence ID" value="VDO40955.1"/>
    <property type="molecule type" value="Genomic_DNA"/>
</dbReference>
<evidence type="ECO:0000313" key="1">
    <source>
        <dbReference type="EMBL" id="VDO40955.1"/>
    </source>
</evidence>
<dbReference type="STRING" id="6290.A0A158QNM4"/>
<reference evidence="3" key="1">
    <citation type="submission" date="2016-04" db="UniProtKB">
        <authorList>
            <consortium name="WormBaseParasite"/>
        </authorList>
    </citation>
    <scope>IDENTIFICATION</scope>
</reference>
<organism evidence="3">
    <name type="scientific">Haemonchus placei</name>
    <name type="common">Barber's pole worm</name>
    <dbReference type="NCBI Taxonomy" id="6290"/>
    <lineage>
        <taxon>Eukaryota</taxon>
        <taxon>Metazoa</taxon>
        <taxon>Ecdysozoa</taxon>
        <taxon>Nematoda</taxon>
        <taxon>Chromadorea</taxon>
        <taxon>Rhabditida</taxon>
        <taxon>Rhabditina</taxon>
        <taxon>Rhabditomorpha</taxon>
        <taxon>Strongyloidea</taxon>
        <taxon>Trichostrongylidae</taxon>
        <taxon>Haemonchus</taxon>
    </lineage>
</organism>
<evidence type="ECO:0000313" key="2">
    <source>
        <dbReference type="Proteomes" id="UP000268014"/>
    </source>
</evidence>
<sequence>MLDNRVLNDDNKTILGHRLSIERTAIFTLLNQLCSDNADYFSKTNSWSGYSDRMVNVSADIQECAGKLRSTVTFI</sequence>
<evidence type="ECO:0000313" key="3">
    <source>
        <dbReference type="WBParaSite" id="HPLM_0001073401-mRNA-1"/>
    </source>
</evidence>
<name>A0A158QNM4_HAEPC</name>
<keyword evidence="2" id="KW-1185">Reference proteome</keyword>